<reference evidence="3 4" key="1">
    <citation type="journal article" date="2019" name="Nat. Ecol. Evol.">
        <title>Megaphylogeny resolves global patterns of mushroom evolution.</title>
        <authorList>
            <person name="Varga T."/>
            <person name="Krizsan K."/>
            <person name="Foldi C."/>
            <person name="Dima B."/>
            <person name="Sanchez-Garcia M."/>
            <person name="Sanchez-Ramirez S."/>
            <person name="Szollosi G.J."/>
            <person name="Szarkandi J.G."/>
            <person name="Papp V."/>
            <person name="Albert L."/>
            <person name="Andreopoulos W."/>
            <person name="Angelini C."/>
            <person name="Antonin V."/>
            <person name="Barry K.W."/>
            <person name="Bougher N.L."/>
            <person name="Buchanan P."/>
            <person name="Buyck B."/>
            <person name="Bense V."/>
            <person name="Catcheside P."/>
            <person name="Chovatia M."/>
            <person name="Cooper J."/>
            <person name="Damon W."/>
            <person name="Desjardin D."/>
            <person name="Finy P."/>
            <person name="Geml J."/>
            <person name="Haridas S."/>
            <person name="Hughes K."/>
            <person name="Justo A."/>
            <person name="Karasinski D."/>
            <person name="Kautmanova I."/>
            <person name="Kiss B."/>
            <person name="Kocsube S."/>
            <person name="Kotiranta H."/>
            <person name="LaButti K.M."/>
            <person name="Lechner B.E."/>
            <person name="Liimatainen K."/>
            <person name="Lipzen A."/>
            <person name="Lukacs Z."/>
            <person name="Mihaltcheva S."/>
            <person name="Morgado L.N."/>
            <person name="Niskanen T."/>
            <person name="Noordeloos M.E."/>
            <person name="Ohm R.A."/>
            <person name="Ortiz-Santana B."/>
            <person name="Ovrebo C."/>
            <person name="Racz N."/>
            <person name="Riley R."/>
            <person name="Savchenko A."/>
            <person name="Shiryaev A."/>
            <person name="Soop K."/>
            <person name="Spirin V."/>
            <person name="Szebenyi C."/>
            <person name="Tomsovsky M."/>
            <person name="Tulloss R.E."/>
            <person name="Uehling J."/>
            <person name="Grigoriev I.V."/>
            <person name="Vagvolgyi C."/>
            <person name="Papp T."/>
            <person name="Martin F.M."/>
            <person name="Miettinen O."/>
            <person name="Hibbett D.S."/>
            <person name="Nagy L.G."/>
        </authorList>
    </citation>
    <scope>NUCLEOTIDE SEQUENCE [LARGE SCALE GENOMIC DNA]</scope>
    <source>
        <strain evidence="3 4">CBS 962.96</strain>
    </source>
</reference>
<sequence>MTKLINRNTTIPTTADGQTAIEVKIYQGEQATNELLGNFNLVGIPPAPKFVPQIKITFDIDADGIVNVFAKDKVTDKDQSYHCLFFWSQQPCYFPDDERNRFSYFSCCYFYYCSLRQCRRQLQLGNRDSRHAFT</sequence>
<proteinExistence type="predicted"/>
<dbReference type="InterPro" id="IPR013126">
    <property type="entry name" value="Hsp_70_fam"/>
</dbReference>
<dbReference type="OrthoDB" id="3037214at2759"/>
<keyword evidence="4" id="KW-1185">Reference proteome</keyword>
<accession>A0A4V6T5K7</accession>
<dbReference type="SUPFAM" id="SSF100920">
    <property type="entry name" value="Heat shock protein 70kD (HSP70), peptide-binding domain"/>
    <property type="match status" value="1"/>
</dbReference>
<keyword evidence="2" id="KW-0067">ATP-binding</keyword>
<protein>
    <submittedName>
        <fullName evidence="3">HSP70-domain-containing protein</fullName>
    </submittedName>
</protein>
<dbReference type="Proteomes" id="UP000297245">
    <property type="component" value="Unassembled WGS sequence"/>
</dbReference>
<dbReference type="Pfam" id="PF00012">
    <property type="entry name" value="HSP70"/>
    <property type="match status" value="1"/>
</dbReference>
<dbReference type="EMBL" id="ML179087">
    <property type="protein sequence ID" value="THV01606.1"/>
    <property type="molecule type" value="Genomic_DNA"/>
</dbReference>
<dbReference type="AlphaFoldDB" id="A0A4V6T5K7"/>
<dbReference type="Gene3D" id="2.60.34.10">
    <property type="entry name" value="Substrate Binding Domain Of DNAk, Chain A, domain 1"/>
    <property type="match status" value="1"/>
</dbReference>
<keyword evidence="1" id="KW-0547">Nucleotide-binding</keyword>
<dbReference type="GO" id="GO:0140662">
    <property type="term" value="F:ATP-dependent protein folding chaperone"/>
    <property type="evidence" value="ECO:0007669"/>
    <property type="project" value="InterPro"/>
</dbReference>
<dbReference type="InterPro" id="IPR029047">
    <property type="entry name" value="HSP70_peptide-bd_sf"/>
</dbReference>
<dbReference type="GO" id="GO:0005524">
    <property type="term" value="F:ATP binding"/>
    <property type="evidence" value="ECO:0007669"/>
    <property type="project" value="UniProtKB-KW"/>
</dbReference>
<evidence type="ECO:0000256" key="1">
    <source>
        <dbReference type="ARBA" id="ARBA00022741"/>
    </source>
</evidence>
<organism evidence="3 4">
    <name type="scientific">Dendrothele bispora (strain CBS 962.96)</name>
    <dbReference type="NCBI Taxonomy" id="1314807"/>
    <lineage>
        <taxon>Eukaryota</taxon>
        <taxon>Fungi</taxon>
        <taxon>Dikarya</taxon>
        <taxon>Basidiomycota</taxon>
        <taxon>Agaricomycotina</taxon>
        <taxon>Agaricomycetes</taxon>
        <taxon>Agaricomycetidae</taxon>
        <taxon>Agaricales</taxon>
        <taxon>Agaricales incertae sedis</taxon>
        <taxon>Dendrothele</taxon>
    </lineage>
</organism>
<evidence type="ECO:0000313" key="3">
    <source>
        <dbReference type="EMBL" id="THV01606.1"/>
    </source>
</evidence>
<name>A0A4V6T5K7_DENBC</name>
<evidence type="ECO:0000256" key="2">
    <source>
        <dbReference type="ARBA" id="ARBA00022840"/>
    </source>
</evidence>
<gene>
    <name evidence="3" type="ORF">K435DRAFT_793215</name>
</gene>
<dbReference type="PANTHER" id="PTHR19375">
    <property type="entry name" value="HEAT SHOCK PROTEIN 70KDA"/>
    <property type="match status" value="1"/>
</dbReference>
<evidence type="ECO:0000313" key="4">
    <source>
        <dbReference type="Proteomes" id="UP000297245"/>
    </source>
</evidence>